<accession>A0A136IZD0</accession>
<organism evidence="1 2">
    <name type="scientific">Microdochium bolleyi</name>
    <dbReference type="NCBI Taxonomy" id="196109"/>
    <lineage>
        <taxon>Eukaryota</taxon>
        <taxon>Fungi</taxon>
        <taxon>Dikarya</taxon>
        <taxon>Ascomycota</taxon>
        <taxon>Pezizomycotina</taxon>
        <taxon>Sordariomycetes</taxon>
        <taxon>Xylariomycetidae</taxon>
        <taxon>Xylariales</taxon>
        <taxon>Microdochiaceae</taxon>
        <taxon>Microdochium</taxon>
    </lineage>
</organism>
<proteinExistence type="predicted"/>
<evidence type="ECO:0000313" key="1">
    <source>
        <dbReference type="EMBL" id="KXJ90149.1"/>
    </source>
</evidence>
<dbReference type="InParanoid" id="A0A136IZD0"/>
<dbReference type="EMBL" id="KQ964253">
    <property type="protein sequence ID" value="KXJ90149.1"/>
    <property type="molecule type" value="Genomic_DNA"/>
</dbReference>
<reference evidence="2" key="1">
    <citation type="submission" date="2016-02" db="EMBL/GenBank/DDBJ databases">
        <title>Draft genome sequence of Microdochium bolleyi, a fungal endophyte of beachgrass.</title>
        <authorList>
            <consortium name="DOE Joint Genome Institute"/>
            <person name="David A.S."/>
            <person name="May G."/>
            <person name="Haridas S."/>
            <person name="Lim J."/>
            <person name="Wang M."/>
            <person name="Labutti K."/>
            <person name="Lipzen A."/>
            <person name="Barry K."/>
            <person name="Grigoriev I.V."/>
        </authorList>
    </citation>
    <scope>NUCLEOTIDE SEQUENCE [LARGE SCALE GENOMIC DNA]</scope>
    <source>
        <strain evidence="2">J235TASD1</strain>
    </source>
</reference>
<keyword evidence="2" id="KW-1185">Reference proteome</keyword>
<protein>
    <submittedName>
        <fullName evidence="1">Uncharacterized protein</fullName>
    </submittedName>
</protein>
<dbReference type="Proteomes" id="UP000070501">
    <property type="component" value="Unassembled WGS sequence"/>
</dbReference>
<dbReference type="AlphaFoldDB" id="A0A136IZD0"/>
<evidence type="ECO:0000313" key="2">
    <source>
        <dbReference type="Proteomes" id="UP000070501"/>
    </source>
</evidence>
<name>A0A136IZD0_9PEZI</name>
<sequence length="175" mass="19581">MCDVVDLYLEIANDCRQLCLQIPASTLSIYARKGHGARYTGLLQEGETEIENPSHFALRLICVTSGSPKPCTDSVLDPTDPEFSSVDNFVSLDLSYEASRTLLQHLELVNDEDAEYPEPESLRPKLCMTMAQIVRWEEAVTSEVIENQKGLSASAVDIVIRHINSHLRYALQSIR</sequence>
<gene>
    <name evidence="1" type="ORF">Micbo1qcDRAFT_205770</name>
</gene>